<dbReference type="SUPFAM" id="SSF48264">
    <property type="entry name" value="Cytochrome P450"/>
    <property type="match status" value="1"/>
</dbReference>
<sequence length="465" mass="50539">MTNDPDLVSVPPPGCPAHTDHASPVPLYGPRYAADPGLVFDRLRRSGPVAPVELAPGVHAKLVTGYYAALGVLRSPQMFSKDPRRWRALAEGEVPPDSPVIPMMGYRPNALFADGTAHTRLRQAITDSLDRVDPHALRGYAERSADTLIDRFAPRGEAELLAGYAGVLPLLIFNRLFGLDDSDSDRLVAALAKMFEGGAGAEEGDALFGRYVQDLVALKRARPGQDMTSWLMSHPSQLTDEEMLHQCTLLIAAGTEPVQNLIGNALRLLLADDRFAGSLSGGSMSIDAALDEVLWLDPPMANYAVHYPLRDVDLGGVRLKEGEPVVVSLAAANTDPALTHAMQRSGNRAHLAFSAGPHTCPARDAARLIAAVAIERLMDRVPDVELAVPVNELQWRPGPFHRALTTLPVRFTPIQIDETSGDSSWNLAPSAWIRPAATSTPRPPDSATPARRRRWSFLAEWWRGR</sequence>
<feature type="region of interest" description="Disordered" evidence="2">
    <location>
        <begin position="1"/>
        <end position="22"/>
    </location>
</feature>
<dbReference type="PANTHER" id="PTHR46696">
    <property type="entry name" value="P450, PUTATIVE (EUROFUNG)-RELATED"/>
    <property type="match status" value="1"/>
</dbReference>
<dbReference type="PRINTS" id="PR00359">
    <property type="entry name" value="BP450"/>
</dbReference>
<proteinExistence type="inferred from homology"/>
<dbReference type="CDD" id="cd20623">
    <property type="entry name" value="CYP_unk"/>
    <property type="match status" value="1"/>
</dbReference>
<protein>
    <submittedName>
        <fullName evidence="3">Cytochrome P450</fullName>
    </submittedName>
</protein>
<evidence type="ECO:0000256" key="2">
    <source>
        <dbReference type="SAM" id="MobiDB-lite"/>
    </source>
</evidence>
<accession>A0ABT9QN68</accession>
<dbReference type="InterPro" id="IPR002397">
    <property type="entry name" value="Cyt_P450_B"/>
</dbReference>
<dbReference type="PANTHER" id="PTHR46696:SF1">
    <property type="entry name" value="CYTOCHROME P450 YJIB-RELATED"/>
    <property type="match status" value="1"/>
</dbReference>
<evidence type="ECO:0000256" key="1">
    <source>
        <dbReference type="ARBA" id="ARBA00010617"/>
    </source>
</evidence>
<dbReference type="RefSeq" id="WP_307565325.1">
    <property type="nucleotide sequence ID" value="NZ_JAUSQU010000001.1"/>
</dbReference>
<organism evidence="3 4">
    <name type="scientific">Streptosporangium lutulentum</name>
    <dbReference type="NCBI Taxonomy" id="1461250"/>
    <lineage>
        <taxon>Bacteria</taxon>
        <taxon>Bacillati</taxon>
        <taxon>Actinomycetota</taxon>
        <taxon>Actinomycetes</taxon>
        <taxon>Streptosporangiales</taxon>
        <taxon>Streptosporangiaceae</taxon>
        <taxon>Streptosporangium</taxon>
    </lineage>
</organism>
<name>A0ABT9QN68_9ACTN</name>
<dbReference type="InterPro" id="IPR017972">
    <property type="entry name" value="Cyt_P450_CS"/>
</dbReference>
<dbReference type="Proteomes" id="UP001225356">
    <property type="component" value="Unassembled WGS sequence"/>
</dbReference>
<dbReference type="InterPro" id="IPR036396">
    <property type="entry name" value="Cyt_P450_sf"/>
</dbReference>
<evidence type="ECO:0000313" key="3">
    <source>
        <dbReference type="EMBL" id="MDP9848189.1"/>
    </source>
</evidence>
<dbReference type="PROSITE" id="PS00086">
    <property type="entry name" value="CYTOCHROME_P450"/>
    <property type="match status" value="1"/>
</dbReference>
<evidence type="ECO:0000313" key="4">
    <source>
        <dbReference type="Proteomes" id="UP001225356"/>
    </source>
</evidence>
<comment type="similarity">
    <text evidence="1">Belongs to the cytochrome P450 family.</text>
</comment>
<dbReference type="Gene3D" id="1.10.630.10">
    <property type="entry name" value="Cytochrome P450"/>
    <property type="match status" value="1"/>
</dbReference>
<comment type="caution">
    <text evidence="3">The sequence shown here is derived from an EMBL/GenBank/DDBJ whole genome shotgun (WGS) entry which is preliminary data.</text>
</comment>
<reference evidence="3 4" key="1">
    <citation type="submission" date="2023-07" db="EMBL/GenBank/DDBJ databases">
        <title>Sequencing the genomes of 1000 actinobacteria strains.</title>
        <authorList>
            <person name="Klenk H.-P."/>
        </authorList>
    </citation>
    <scope>NUCLEOTIDE SEQUENCE [LARGE SCALE GENOMIC DNA]</scope>
    <source>
        <strain evidence="3 4">DSM 46740</strain>
    </source>
</reference>
<dbReference type="EMBL" id="JAUSQU010000001">
    <property type="protein sequence ID" value="MDP9848189.1"/>
    <property type="molecule type" value="Genomic_DNA"/>
</dbReference>
<keyword evidence="4" id="KW-1185">Reference proteome</keyword>
<gene>
    <name evidence="3" type="ORF">J2853_007400</name>
</gene>